<dbReference type="PROSITE" id="PS51257">
    <property type="entry name" value="PROKAR_LIPOPROTEIN"/>
    <property type="match status" value="1"/>
</dbReference>
<evidence type="ECO:0000313" key="2">
    <source>
        <dbReference type="Proteomes" id="UP000242246"/>
    </source>
</evidence>
<dbReference type="RefSeq" id="WP_068164181.1">
    <property type="nucleotide sequence ID" value="NZ_JXJX01000012.1"/>
</dbReference>
<accession>A0A2A5RWY8</accession>
<name>A0A2A5RWY8_9LACT</name>
<evidence type="ECO:0008006" key="3">
    <source>
        <dbReference type="Google" id="ProtNLM"/>
    </source>
</evidence>
<keyword evidence="2" id="KW-1185">Reference proteome</keyword>
<dbReference type="Proteomes" id="UP000242246">
    <property type="component" value="Unassembled WGS sequence"/>
</dbReference>
<proteinExistence type="predicted"/>
<gene>
    <name evidence="1" type="ORF">RU87_GL000449</name>
</gene>
<dbReference type="AlphaFoldDB" id="A0A2A5RWY8"/>
<sequence>MKNKLLTAVVIGGVGIIALSGCAKDNKTEFFKYSQELSKASYQKFDMNLNHVEVKGDSKYQLYAPMINGYLSGVKLSGDSSTDGKNKAVNTTITLLGQEFPLAFLIKGETPYLKLDNMGPILNFYLNMASQSTGMPAQTVDTTSLKNKYVDVLAIAEENNKKATEVKSVTSEDSQKAVEKTLKSMDKANFKKDGSAITLTLSGKELAKLVETYMDELPKSSQDSLKSATKDKDLEAEIAKVIKSTTITLDNKKKTANTKMNFTGDKTNGIGLSGYVTYDVSYDNKKVTVSLPKDENIIKSSNELSNLFSKLMPTGIAQ</sequence>
<protein>
    <recommendedName>
        <fullName evidence="3">Lipoprotein</fullName>
    </recommendedName>
</protein>
<dbReference type="OrthoDB" id="2243616at2"/>
<dbReference type="STRING" id="1348632.GCA_001591745_01582"/>
<organism evidence="1 2">
    <name type="scientific">Pseudolactococcus plantarum</name>
    <dbReference type="NCBI Taxonomy" id="1365"/>
    <lineage>
        <taxon>Bacteria</taxon>
        <taxon>Bacillati</taxon>
        <taxon>Bacillota</taxon>
        <taxon>Bacilli</taxon>
        <taxon>Lactobacillales</taxon>
        <taxon>Streptococcaceae</taxon>
        <taxon>Pseudolactococcus</taxon>
    </lineage>
</organism>
<reference evidence="1 2" key="1">
    <citation type="submission" date="2014-12" db="EMBL/GenBank/DDBJ databases">
        <title>Draft genome sequences of 10 type strains of Lactococcus.</title>
        <authorList>
            <person name="Sun Z."/>
            <person name="Zhong Z."/>
            <person name="Liu W."/>
            <person name="Zhang W."/>
            <person name="Zhang H."/>
        </authorList>
    </citation>
    <scope>NUCLEOTIDE SEQUENCE [LARGE SCALE GENOMIC DNA]</scope>
    <source>
        <strain evidence="1 2">DSM 20686</strain>
    </source>
</reference>
<evidence type="ECO:0000313" key="1">
    <source>
        <dbReference type="EMBL" id="PCS05739.1"/>
    </source>
</evidence>
<comment type="caution">
    <text evidence="1">The sequence shown here is derived from an EMBL/GenBank/DDBJ whole genome shotgun (WGS) entry which is preliminary data.</text>
</comment>
<dbReference type="EMBL" id="JXJX01000012">
    <property type="protein sequence ID" value="PCS05739.1"/>
    <property type="molecule type" value="Genomic_DNA"/>
</dbReference>